<evidence type="ECO:0008006" key="5">
    <source>
        <dbReference type="Google" id="ProtNLM"/>
    </source>
</evidence>
<evidence type="ECO:0000313" key="3">
    <source>
        <dbReference type="EMBL" id="VVB09455.1"/>
    </source>
</evidence>
<protein>
    <recommendedName>
        <fullName evidence="5">F-box associated domain-containing protein</fullName>
    </recommendedName>
</protein>
<reference evidence="3" key="1">
    <citation type="submission" date="2019-07" db="EMBL/GenBank/DDBJ databases">
        <authorList>
            <person name="Dittberner H."/>
        </authorList>
    </citation>
    <scope>NUCLEOTIDE SEQUENCE [LARGE SCALE GENOMIC DNA]</scope>
</reference>
<dbReference type="GO" id="GO:0005829">
    <property type="term" value="C:cytosol"/>
    <property type="evidence" value="ECO:0007669"/>
    <property type="project" value="TreeGrafter"/>
</dbReference>
<comment type="caution">
    <text evidence="3">The sequence shown here is derived from an EMBL/GenBank/DDBJ whole genome shotgun (WGS) entry which is preliminary data.</text>
</comment>
<name>A0A565C776_9BRAS</name>
<keyword evidence="4" id="KW-1185">Reference proteome</keyword>
<accession>A0A565C776</accession>
<dbReference type="InterPro" id="IPR015915">
    <property type="entry name" value="Kelch-typ_b-propeller"/>
</dbReference>
<dbReference type="InterPro" id="IPR052439">
    <property type="entry name" value="F-box/Kelch-repeat"/>
</dbReference>
<dbReference type="EMBL" id="CABITT030000006">
    <property type="protein sequence ID" value="VVB09455.1"/>
    <property type="molecule type" value="Genomic_DNA"/>
</dbReference>
<sequence length="125" mass="14113">MIGDMTFDALNSPPLIAVVNNNLYLLEPYSNELRVYDINKNVWEKLGIVPVRAISVGGWGVAFKSLGDRLLLIGAMSSHSRNVTVYTCRPSTKVEELIWERSNDSYSDDGIHFSRFIHNCCVMFV</sequence>
<keyword evidence="2" id="KW-0677">Repeat</keyword>
<evidence type="ECO:0000256" key="2">
    <source>
        <dbReference type="ARBA" id="ARBA00022737"/>
    </source>
</evidence>
<dbReference type="Gene3D" id="2.120.10.80">
    <property type="entry name" value="Kelch-type beta propeller"/>
    <property type="match status" value="1"/>
</dbReference>
<keyword evidence="1" id="KW-0880">Kelch repeat</keyword>
<dbReference type="Proteomes" id="UP000489600">
    <property type="component" value="Unassembled WGS sequence"/>
</dbReference>
<organism evidence="3 4">
    <name type="scientific">Arabis nemorensis</name>
    <dbReference type="NCBI Taxonomy" id="586526"/>
    <lineage>
        <taxon>Eukaryota</taxon>
        <taxon>Viridiplantae</taxon>
        <taxon>Streptophyta</taxon>
        <taxon>Embryophyta</taxon>
        <taxon>Tracheophyta</taxon>
        <taxon>Spermatophyta</taxon>
        <taxon>Magnoliopsida</taxon>
        <taxon>eudicotyledons</taxon>
        <taxon>Gunneridae</taxon>
        <taxon>Pentapetalae</taxon>
        <taxon>rosids</taxon>
        <taxon>malvids</taxon>
        <taxon>Brassicales</taxon>
        <taxon>Brassicaceae</taxon>
        <taxon>Arabideae</taxon>
        <taxon>Arabis</taxon>
    </lineage>
</organism>
<evidence type="ECO:0000313" key="4">
    <source>
        <dbReference type="Proteomes" id="UP000489600"/>
    </source>
</evidence>
<dbReference type="SUPFAM" id="SSF117281">
    <property type="entry name" value="Kelch motif"/>
    <property type="match status" value="1"/>
</dbReference>
<dbReference type="PANTHER" id="PTHR46122">
    <property type="entry name" value="GALACTOSE OXIDASE/KELCH REPEAT PROTEIN-RELATED"/>
    <property type="match status" value="1"/>
</dbReference>
<dbReference type="AlphaFoldDB" id="A0A565C776"/>
<dbReference type="OrthoDB" id="45365at2759"/>
<dbReference type="PANTHER" id="PTHR46122:SF7">
    <property type="entry name" value="GALACTOSE OXIDASE_KELCH REPEAT SUPERFAMILY PROTEIN"/>
    <property type="match status" value="1"/>
</dbReference>
<evidence type="ECO:0000256" key="1">
    <source>
        <dbReference type="ARBA" id="ARBA00022441"/>
    </source>
</evidence>
<proteinExistence type="predicted"/>
<gene>
    <name evidence="3" type="ORF">ANE_LOCUS19899</name>
</gene>